<accession>A0A653CJ39</accession>
<sequence>MADDMQKTSENLTCLTKFQQNDVPVISIYIKFRYSRALSAHVCVPSHMSHIVLTLTVIF</sequence>
<dbReference type="OrthoDB" id="3907302at2759"/>
<evidence type="ECO:0000313" key="2">
    <source>
        <dbReference type="Proteomes" id="UP000410492"/>
    </source>
</evidence>
<keyword evidence="2" id="KW-1185">Reference proteome</keyword>
<dbReference type="AlphaFoldDB" id="A0A653CJ39"/>
<evidence type="ECO:0000313" key="1">
    <source>
        <dbReference type="EMBL" id="VEN47931.1"/>
    </source>
</evidence>
<dbReference type="EMBL" id="CAACVG010007996">
    <property type="protein sequence ID" value="VEN47931.1"/>
    <property type="molecule type" value="Genomic_DNA"/>
</dbReference>
<dbReference type="Proteomes" id="UP000410492">
    <property type="component" value="Unassembled WGS sequence"/>
</dbReference>
<name>A0A653CJ39_CALMS</name>
<gene>
    <name evidence="1" type="ORF">CALMAC_LOCUS9574</name>
</gene>
<reference evidence="1 2" key="1">
    <citation type="submission" date="2019-01" db="EMBL/GenBank/DDBJ databases">
        <authorList>
            <person name="Sayadi A."/>
        </authorList>
    </citation>
    <scope>NUCLEOTIDE SEQUENCE [LARGE SCALE GENOMIC DNA]</scope>
</reference>
<proteinExistence type="predicted"/>
<organism evidence="1 2">
    <name type="scientific">Callosobruchus maculatus</name>
    <name type="common">Southern cowpea weevil</name>
    <name type="synonym">Pulse bruchid</name>
    <dbReference type="NCBI Taxonomy" id="64391"/>
    <lineage>
        <taxon>Eukaryota</taxon>
        <taxon>Metazoa</taxon>
        <taxon>Ecdysozoa</taxon>
        <taxon>Arthropoda</taxon>
        <taxon>Hexapoda</taxon>
        <taxon>Insecta</taxon>
        <taxon>Pterygota</taxon>
        <taxon>Neoptera</taxon>
        <taxon>Endopterygota</taxon>
        <taxon>Coleoptera</taxon>
        <taxon>Polyphaga</taxon>
        <taxon>Cucujiformia</taxon>
        <taxon>Chrysomeloidea</taxon>
        <taxon>Chrysomelidae</taxon>
        <taxon>Bruchinae</taxon>
        <taxon>Bruchini</taxon>
        <taxon>Callosobruchus</taxon>
    </lineage>
</organism>
<protein>
    <submittedName>
        <fullName evidence="1">Uncharacterized protein</fullName>
    </submittedName>
</protein>